<dbReference type="EMBL" id="JANAVB010021796">
    <property type="protein sequence ID" value="KAJ6825224.1"/>
    <property type="molecule type" value="Genomic_DNA"/>
</dbReference>
<comment type="caution">
    <text evidence="1">The sequence shown here is derived from an EMBL/GenBank/DDBJ whole genome shotgun (WGS) entry which is preliminary data.</text>
</comment>
<reference evidence="1" key="1">
    <citation type="journal article" date="2023" name="GigaByte">
        <title>Genome assembly of the bearded iris, Iris pallida Lam.</title>
        <authorList>
            <person name="Bruccoleri R.E."/>
            <person name="Oakeley E.J."/>
            <person name="Faust A.M.E."/>
            <person name="Altorfer M."/>
            <person name="Dessus-Babus S."/>
            <person name="Burckhardt D."/>
            <person name="Oertli M."/>
            <person name="Naumann U."/>
            <person name="Petersen F."/>
            <person name="Wong J."/>
        </authorList>
    </citation>
    <scope>NUCLEOTIDE SEQUENCE</scope>
    <source>
        <strain evidence="1">GSM-AAB239-AS_SAM_17_03QT</strain>
    </source>
</reference>
<sequence length="50" mass="5409">MVRVQIVMSVSGAGKQGLLGLESAYVGRTHSLNVSLISIECSMEHLMVNY</sequence>
<protein>
    <submittedName>
        <fullName evidence="1">Uncharacterized protein</fullName>
    </submittedName>
</protein>
<accession>A0AAX6G954</accession>
<evidence type="ECO:0000313" key="2">
    <source>
        <dbReference type="Proteomes" id="UP001140949"/>
    </source>
</evidence>
<name>A0AAX6G954_IRIPA</name>
<evidence type="ECO:0000313" key="1">
    <source>
        <dbReference type="EMBL" id="KAJ6825224.1"/>
    </source>
</evidence>
<keyword evidence="2" id="KW-1185">Reference proteome</keyword>
<dbReference type="Proteomes" id="UP001140949">
    <property type="component" value="Unassembled WGS sequence"/>
</dbReference>
<gene>
    <name evidence="1" type="ORF">M6B38_379165</name>
</gene>
<reference evidence="1" key="2">
    <citation type="submission" date="2023-04" db="EMBL/GenBank/DDBJ databases">
        <authorList>
            <person name="Bruccoleri R.E."/>
            <person name="Oakeley E.J."/>
            <person name="Faust A.-M."/>
            <person name="Dessus-Babus S."/>
            <person name="Altorfer M."/>
            <person name="Burckhardt D."/>
            <person name="Oertli M."/>
            <person name="Naumann U."/>
            <person name="Petersen F."/>
            <person name="Wong J."/>
        </authorList>
    </citation>
    <scope>NUCLEOTIDE SEQUENCE</scope>
    <source>
        <strain evidence="1">GSM-AAB239-AS_SAM_17_03QT</strain>
        <tissue evidence="1">Leaf</tissue>
    </source>
</reference>
<organism evidence="1 2">
    <name type="scientific">Iris pallida</name>
    <name type="common">Sweet iris</name>
    <dbReference type="NCBI Taxonomy" id="29817"/>
    <lineage>
        <taxon>Eukaryota</taxon>
        <taxon>Viridiplantae</taxon>
        <taxon>Streptophyta</taxon>
        <taxon>Embryophyta</taxon>
        <taxon>Tracheophyta</taxon>
        <taxon>Spermatophyta</taxon>
        <taxon>Magnoliopsida</taxon>
        <taxon>Liliopsida</taxon>
        <taxon>Asparagales</taxon>
        <taxon>Iridaceae</taxon>
        <taxon>Iridoideae</taxon>
        <taxon>Irideae</taxon>
        <taxon>Iris</taxon>
    </lineage>
</organism>
<proteinExistence type="predicted"/>
<dbReference type="AlphaFoldDB" id="A0AAX6G954"/>